<dbReference type="EMBL" id="LN714494">
    <property type="protein sequence ID" value="CEL72960.1"/>
    <property type="molecule type" value="Genomic_DNA"/>
</dbReference>
<feature type="compositionally biased region" description="Basic residues" evidence="1">
    <location>
        <begin position="249"/>
        <end position="266"/>
    </location>
</feature>
<organism evidence="2">
    <name type="scientific">Toxoplasma gondii (strain ATCC 50861 / VEG)</name>
    <dbReference type="NCBI Taxonomy" id="432359"/>
    <lineage>
        <taxon>Eukaryota</taxon>
        <taxon>Sar</taxon>
        <taxon>Alveolata</taxon>
        <taxon>Apicomplexa</taxon>
        <taxon>Conoidasida</taxon>
        <taxon>Coccidia</taxon>
        <taxon>Eucoccidiorida</taxon>
        <taxon>Eimeriorina</taxon>
        <taxon>Sarcocystidae</taxon>
        <taxon>Toxoplasma</taxon>
    </lineage>
</organism>
<feature type="compositionally biased region" description="Basic and acidic residues" evidence="1">
    <location>
        <begin position="28"/>
        <end position="46"/>
    </location>
</feature>
<dbReference type="AlphaFoldDB" id="A0A0F7US54"/>
<feature type="compositionally biased region" description="Basic residues" evidence="1">
    <location>
        <begin position="210"/>
        <end position="236"/>
    </location>
</feature>
<feature type="compositionally biased region" description="Basic and acidic residues" evidence="1">
    <location>
        <begin position="199"/>
        <end position="209"/>
    </location>
</feature>
<accession>A0A0F7US54</accession>
<dbReference type="InterPro" id="IPR032727">
    <property type="entry name" value="CLAMP"/>
</dbReference>
<evidence type="ECO:0000313" key="2">
    <source>
        <dbReference type="EMBL" id="CEL72960.1"/>
    </source>
</evidence>
<dbReference type="PANTHER" id="PTHR28457">
    <property type="entry name" value="COILED-COIL DOMAIN-CONTAINING PROTEIN 189"/>
    <property type="match status" value="1"/>
</dbReference>
<proteinExistence type="predicted"/>
<protein>
    <submittedName>
        <fullName evidence="2">Uncharacterized protein</fullName>
    </submittedName>
</protein>
<dbReference type="PANTHER" id="PTHR28457:SF1">
    <property type="entry name" value="CILIA- AND FLAGELLA-ASSOCIATED PROTEIN 119"/>
    <property type="match status" value="1"/>
</dbReference>
<feature type="compositionally biased region" description="Basic and acidic residues" evidence="1">
    <location>
        <begin position="267"/>
        <end position="276"/>
    </location>
</feature>
<name>A0A0F7US54_TOXGV</name>
<dbReference type="Pfam" id="PF14769">
    <property type="entry name" value="CLAMP"/>
    <property type="match status" value="1"/>
</dbReference>
<feature type="region of interest" description="Disordered" evidence="1">
    <location>
        <begin position="506"/>
        <end position="533"/>
    </location>
</feature>
<feature type="compositionally biased region" description="Basic and acidic residues" evidence="1">
    <location>
        <begin position="403"/>
        <end position="416"/>
    </location>
</feature>
<gene>
    <name evidence="2" type="ORF">BN1205_033150</name>
</gene>
<feature type="compositionally biased region" description="Acidic residues" evidence="1">
    <location>
        <begin position="674"/>
        <end position="683"/>
    </location>
</feature>
<feature type="region of interest" description="Disordered" evidence="1">
    <location>
        <begin position="396"/>
        <end position="416"/>
    </location>
</feature>
<feature type="region of interest" description="Disordered" evidence="1">
    <location>
        <begin position="674"/>
        <end position="701"/>
    </location>
</feature>
<sequence>MSGKRGRVANGVERQWWAFRSQKKGTKAARERGRSRDEDGDLEGRKTLEILTRQVSPSERGGKDNAGCIRQDFRGLVSGVWGDSKGAIFGFSRNLSRHEGALRADTQPQRHPSFRRKVAMHTDRSHARVRPFVFVASLSRNLHSTTTAGHLFFFLCALQFGREKAAAQRKEFWKTRLKSNCRDPSLEGNSTPVQAAEKGGQRYDKDKKDKKDKKEKKEKKEKKRAGQRREKKREGKAKRGEKERSRDRAKMRKKKRRKQRARIGRQKQRERQRESSWQRSLPLCIGHQREAATSSENDLRPAFLSRFLPAGSVAPRLGSSMQSPTVAAGEDAVETKSLHWLREKTQAGSRREEPLFLTFHGVSQDATRALLCAVGTPDVQQGFLFDSALGKRSEAEGLLAASSEDHSSLEERSHEREKELKKLIGETLNVDEMLETLNDVKRSTDKYPIRPSDFGNVNADFKREEPNAEHPLSGLNSGKQTLDCRDVPAAVEANIHLVGLQKEASSHESLEETLGDRGKGMRSMETRRESDFQERNMEAKRALQREILCDLFLNALLFCRDEAFSEAATSTFLGILKKVLQDSMLGKLSPVASAKAFKRLLLTYSIQRPPSSIKVFTSRALQAAMTYGVETFYRHYQLYAHCFTVRNYLVFQQETVPLPPRPRLSLQEFPVDAAEETGGEETDKDARASAKMPSEIFGQTI</sequence>
<evidence type="ECO:0000256" key="1">
    <source>
        <dbReference type="SAM" id="MobiDB-lite"/>
    </source>
</evidence>
<reference evidence="2" key="1">
    <citation type="journal article" date="2015" name="PLoS ONE">
        <title>Comprehensive Evaluation of Toxoplasma gondii VEG and Neospora caninum LIV Genomes with Tachyzoite Stage Transcriptome and Proteome Defines Novel Transcript Features.</title>
        <authorList>
            <person name="Ramaprasad A."/>
            <person name="Mourier T."/>
            <person name="Naeem R."/>
            <person name="Malas T.B."/>
            <person name="Moussa E."/>
            <person name="Panigrahi A."/>
            <person name="Vermont S.J."/>
            <person name="Otto T.D."/>
            <person name="Wastling J."/>
            <person name="Pain A."/>
        </authorList>
    </citation>
    <scope>NUCLEOTIDE SEQUENCE</scope>
    <source>
        <strain evidence="2">VEG</strain>
    </source>
</reference>
<feature type="compositionally biased region" description="Basic and acidic residues" evidence="1">
    <location>
        <begin position="237"/>
        <end position="248"/>
    </location>
</feature>
<feature type="region of interest" description="Disordered" evidence="1">
    <location>
        <begin position="180"/>
        <end position="278"/>
    </location>
</feature>
<feature type="region of interest" description="Disordered" evidence="1">
    <location>
        <begin position="19"/>
        <end position="46"/>
    </location>
</feature>